<feature type="transmembrane region" description="Helical" evidence="6">
    <location>
        <begin position="140"/>
        <end position="163"/>
    </location>
</feature>
<feature type="transmembrane region" description="Helical" evidence="6">
    <location>
        <begin position="304"/>
        <end position="329"/>
    </location>
</feature>
<dbReference type="PANTHER" id="PTHR11101">
    <property type="entry name" value="PHOSPHATE TRANSPORTER"/>
    <property type="match status" value="1"/>
</dbReference>
<feature type="transmembrane region" description="Helical" evidence="6">
    <location>
        <begin position="46"/>
        <end position="64"/>
    </location>
</feature>
<dbReference type="RefSeq" id="WP_085219237.1">
    <property type="nucleotide sequence ID" value="NZ_LT840185.1"/>
</dbReference>
<reference evidence="8" key="1">
    <citation type="submission" date="2017-04" db="EMBL/GenBank/DDBJ databases">
        <authorList>
            <person name="Varghese N."/>
            <person name="Submissions S."/>
        </authorList>
    </citation>
    <scope>NUCLEOTIDE SEQUENCE [LARGE SCALE GENOMIC DNA]</scope>
    <source>
        <strain evidence="8">Dd16</strain>
    </source>
</reference>
<keyword evidence="2" id="KW-0813">Transport</keyword>
<dbReference type="GO" id="GO:0005315">
    <property type="term" value="F:phosphate transmembrane transporter activity"/>
    <property type="evidence" value="ECO:0007669"/>
    <property type="project" value="InterPro"/>
</dbReference>
<protein>
    <submittedName>
        <fullName evidence="7">Inorganic phosphate transporter, PiT family</fullName>
    </submittedName>
</protein>
<keyword evidence="3 6" id="KW-0812">Transmembrane</keyword>
<evidence type="ECO:0000256" key="5">
    <source>
        <dbReference type="ARBA" id="ARBA00023136"/>
    </source>
</evidence>
<proteinExistence type="predicted"/>
<gene>
    <name evidence="7" type="ORF">SAMN06295910_2716</name>
</gene>
<comment type="subcellular location">
    <subcellularLocation>
        <location evidence="1">Membrane</location>
        <topology evidence="1">Multi-pass membrane protein</topology>
    </subcellularLocation>
</comment>
<dbReference type="AlphaFoldDB" id="A0A1X7H269"/>
<keyword evidence="5 6" id="KW-0472">Membrane</keyword>
<dbReference type="GO" id="GO:0016020">
    <property type="term" value="C:membrane"/>
    <property type="evidence" value="ECO:0007669"/>
    <property type="project" value="UniProtKB-SubCell"/>
</dbReference>
<accession>A0A1X7H269</accession>
<evidence type="ECO:0000256" key="6">
    <source>
        <dbReference type="SAM" id="Phobius"/>
    </source>
</evidence>
<name>A0A1X7H269_9SPHN</name>
<evidence type="ECO:0000256" key="3">
    <source>
        <dbReference type="ARBA" id="ARBA00022692"/>
    </source>
</evidence>
<keyword evidence="8" id="KW-1185">Reference proteome</keyword>
<evidence type="ECO:0000256" key="2">
    <source>
        <dbReference type="ARBA" id="ARBA00022448"/>
    </source>
</evidence>
<feature type="transmembrane region" description="Helical" evidence="6">
    <location>
        <begin position="84"/>
        <end position="104"/>
    </location>
</feature>
<dbReference type="OrthoDB" id="9779554at2"/>
<dbReference type="EMBL" id="LT840185">
    <property type="protein sequence ID" value="SMF78529.1"/>
    <property type="molecule type" value="Genomic_DNA"/>
</dbReference>
<dbReference type="Proteomes" id="UP000192934">
    <property type="component" value="Chromosome I"/>
</dbReference>
<keyword evidence="4 6" id="KW-1133">Transmembrane helix</keyword>
<evidence type="ECO:0000256" key="1">
    <source>
        <dbReference type="ARBA" id="ARBA00004141"/>
    </source>
</evidence>
<evidence type="ECO:0000256" key="4">
    <source>
        <dbReference type="ARBA" id="ARBA00022989"/>
    </source>
</evidence>
<dbReference type="GO" id="GO:0035435">
    <property type="term" value="P:phosphate ion transmembrane transport"/>
    <property type="evidence" value="ECO:0007669"/>
    <property type="project" value="TreeGrafter"/>
</dbReference>
<feature type="transmembrane region" description="Helical" evidence="6">
    <location>
        <begin position="111"/>
        <end position="134"/>
    </location>
</feature>
<dbReference type="PANTHER" id="PTHR11101:SF80">
    <property type="entry name" value="PHOSPHATE TRANSPORTER"/>
    <property type="match status" value="1"/>
</dbReference>
<evidence type="ECO:0000313" key="7">
    <source>
        <dbReference type="EMBL" id="SMF78529.1"/>
    </source>
</evidence>
<dbReference type="Pfam" id="PF01384">
    <property type="entry name" value="PHO4"/>
    <property type="match status" value="2"/>
</dbReference>
<sequence>MDPTLAFPLLVALIGVALLFDFLNGLHDAANSIATVVSTRVLRPHIAVAWAAFFNFIAFLFFGLHVAETVGKGIVDASVIDPSVIFGALMGAISWNIITWAAGIPSSSSHALIGGLLGAGVAKAGLSAVIWNGVTKTTVAIFLSPTLGLLLALLLVLASSWVFRRVNAPFADRIFRKLQLVSAALYSLGHGGNDAQKTMGIIAVLLFSQGLLGDTFYVPFWVVISAQAAMGLGTLFGGWRIVHTMGSKITRLTPHQGFCAESGGAIMLFSATWLGIPVSTTHTITGCIVGVGAARRASAVRWGVAGNIVIAWVVTLPSAALIGAGFYMLTTLVA</sequence>
<evidence type="ECO:0000313" key="8">
    <source>
        <dbReference type="Proteomes" id="UP000192934"/>
    </source>
</evidence>
<feature type="transmembrane region" description="Helical" evidence="6">
    <location>
        <begin position="6"/>
        <end position="26"/>
    </location>
</feature>
<organism evidence="7 8">
    <name type="scientific">Allosphingosinicella indica</name>
    <dbReference type="NCBI Taxonomy" id="941907"/>
    <lineage>
        <taxon>Bacteria</taxon>
        <taxon>Pseudomonadati</taxon>
        <taxon>Pseudomonadota</taxon>
        <taxon>Alphaproteobacteria</taxon>
        <taxon>Sphingomonadales</taxon>
        <taxon>Sphingomonadaceae</taxon>
        <taxon>Allosphingosinicella</taxon>
    </lineage>
</organism>
<dbReference type="InterPro" id="IPR001204">
    <property type="entry name" value="Phos_transporter"/>
</dbReference>
<dbReference type="STRING" id="941907.SAMN06295910_2716"/>